<feature type="domain" description="Tr-type G" evidence="6">
    <location>
        <begin position="485"/>
        <end position="656"/>
    </location>
</feature>
<dbReference type="CDD" id="cd03692">
    <property type="entry name" value="mtIF2_IVc"/>
    <property type="match status" value="1"/>
</dbReference>
<dbReference type="OMA" id="LMGHINH"/>
<evidence type="ECO:0000259" key="6">
    <source>
        <dbReference type="PROSITE" id="PS51722"/>
    </source>
</evidence>
<dbReference type="GO" id="GO:0003924">
    <property type="term" value="F:GTPase activity"/>
    <property type="evidence" value="ECO:0007669"/>
    <property type="project" value="InterPro"/>
</dbReference>
<keyword evidence="5" id="KW-0342">GTP-binding</keyword>
<dbReference type="STRING" id="5865.A7ATK7"/>
<dbReference type="InterPro" id="IPR036925">
    <property type="entry name" value="TIF_IF2_dom3_sf"/>
</dbReference>
<protein>
    <submittedName>
        <fullName evidence="7">Elongation factor Tu GTP binding domain containing protein</fullName>
    </submittedName>
</protein>
<dbReference type="CDD" id="cd01887">
    <property type="entry name" value="IF2_eIF5B"/>
    <property type="match status" value="1"/>
</dbReference>
<evidence type="ECO:0000256" key="3">
    <source>
        <dbReference type="ARBA" id="ARBA00022741"/>
    </source>
</evidence>
<comment type="caution">
    <text evidence="7">The sequence shown here is derived from an EMBL/GenBank/DDBJ whole genome shotgun (WGS) entry which is preliminary data.</text>
</comment>
<dbReference type="GO" id="GO:0005737">
    <property type="term" value="C:cytoplasm"/>
    <property type="evidence" value="ECO:0007669"/>
    <property type="project" value="TreeGrafter"/>
</dbReference>
<dbReference type="GO" id="GO:0005525">
    <property type="term" value="F:GTP binding"/>
    <property type="evidence" value="ECO:0007669"/>
    <property type="project" value="UniProtKB-KW"/>
</dbReference>
<keyword evidence="8" id="KW-1185">Reference proteome</keyword>
<dbReference type="NCBIfam" id="TIGR00231">
    <property type="entry name" value="small_GTP"/>
    <property type="match status" value="1"/>
</dbReference>
<dbReference type="InterPro" id="IPR000795">
    <property type="entry name" value="T_Tr_GTP-bd_dom"/>
</dbReference>
<evidence type="ECO:0000256" key="4">
    <source>
        <dbReference type="ARBA" id="ARBA00022917"/>
    </source>
</evidence>
<dbReference type="VEuPathDB" id="PiroplasmaDB:BBOV_II003130"/>
<dbReference type="Gene3D" id="3.40.50.300">
    <property type="entry name" value="P-loop containing nucleotide triphosphate hydrolases"/>
    <property type="match status" value="1"/>
</dbReference>
<dbReference type="InterPro" id="IPR015760">
    <property type="entry name" value="TIF_IF2"/>
</dbReference>
<dbReference type="InParanoid" id="A7ATK7"/>
<gene>
    <name evidence="7" type="ORF">BBOV_II003130</name>
</gene>
<evidence type="ECO:0000256" key="2">
    <source>
        <dbReference type="ARBA" id="ARBA00022540"/>
    </source>
</evidence>
<dbReference type="KEGG" id="bbo:BBOV_II003130"/>
<dbReference type="FunFam" id="2.40.30.10:FF:000008">
    <property type="entry name" value="Translation initiation factor IF-2"/>
    <property type="match status" value="1"/>
</dbReference>
<dbReference type="SUPFAM" id="SSF50447">
    <property type="entry name" value="Translation proteins"/>
    <property type="match status" value="2"/>
</dbReference>
<keyword evidence="2" id="KW-0396">Initiation factor</keyword>
<dbReference type="PANTHER" id="PTHR43381:SF5">
    <property type="entry name" value="TR-TYPE G DOMAIN-CONTAINING PROTEIN"/>
    <property type="match status" value="1"/>
</dbReference>
<keyword evidence="7" id="KW-0251">Elongation factor</keyword>
<dbReference type="PROSITE" id="PS51722">
    <property type="entry name" value="G_TR_2"/>
    <property type="match status" value="1"/>
</dbReference>
<evidence type="ECO:0000256" key="1">
    <source>
        <dbReference type="ARBA" id="ARBA00007733"/>
    </source>
</evidence>
<dbReference type="AlphaFoldDB" id="A7ATK7"/>
<dbReference type="SUPFAM" id="SSF52156">
    <property type="entry name" value="Initiation factor IF2/eIF5b, domain 3"/>
    <property type="match status" value="1"/>
</dbReference>
<dbReference type="eggNOG" id="KOG1145">
    <property type="taxonomic scope" value="Eukaryota"/>
</dbReference>
<dbReference type="InterPro" id="IPR027417">
    <property type="entry name" value="P-loop_NTPase"/>
</dbReference>
<dbReference type="PANTHER" id="PTHR43381">
    <property type="entry name" value="TRANSLATION INITIATION FACTOR IF-2-RELATED"/>
    <property type="match status" value="1"/>
</dbReference>
<sequence>MMHYGGIYPQMPYANSGYPGYGYQGMPGYCPAQVPLFPPDNRSYGYNPSAGSADVEYGYGSTALTNGGAHMWQSTRQYQHQHAAPYPEISGNKQQHHQKNTQYNKSVPGGVYGSELLQTYVSESTISKREERTTVVKNYFAAFQHYKDIIWMNDHTPDEEWPGTDKLKHGEPFFAVIQHWMTPIHAVVLSVDKMVECCMVSDGAPPEISVPTMRTHFKPERIVQVKLKWPQEFDDKGRPIVELYHQRENNTYVYHENDTAWGMPLMIYRNQAILSLDKSDDVALLYFCELCTAMLDNKMYTFKDFLEKGERIQLHLTRQPILPYHFTYRSCVPWNSTKRLEWANKFPEIKKLVAPCEYDKEFVMNAYNYQNKGGYGFNDHYSQPIFQRPENDADEALYSILPTATSPLTIGEFTKRIGGKLKDVLRFLILQAEAPIDANAQLSVNLAKSIYNFVAERTEFNDIDKHVQQKELEELKGKCEVICLERPPVVVLMGHINHGKTALFDMLTGTNNIQDEPGQITQTVRSFTTTDKCPMTVIDTPGHEVFDAMRRCGATIADIALIVIDSIEGLKEQTIECIKLCKSLSIPFIIAATKCDLPNAYDKTEELAMRLTEEGVIIENLGGDTQFVQVSSKQDTDTSKEAILNAIMLQSAATDERVVVDSPGVVGRGFVLEAGKGQRASPYCLAIIKQGSLTKGSCFVSGKAIAKIKTLKTPDGKRVTVAKPSQAVFVDGFQDDILPCPGDPFVIYENENYAKMICDQQVQEELDIKEAHELQRQITEGLNVLHEQPIKESGIKYIPVVIKGGTQGALNAVKRSISMMKVEGMRTIAMYDIVSGTVGPIYKTDVIDAHDANAIILGLDSLMKADAKTEAKKLGVTVVNSDVIYELMDKALELLRNKLGDQLLTDLYGRARVLKVFDAVRKTKAAGCVVINGRIPKDSAIRVVRNGKPVFAGKLSSLRHTTNSVEEAMESQSCGMIFDGWNDVQVNDIVEAYVP</sequence>
<dbReference type="SUPFAM" id="SSF52540">
    <property type="entry name" value="P-loop containing nucleoside triphosphate hydrolases"/>
    <property type="match status" value="1"/>
</dbReference>
<evidence type="ECO:0000313" key="8">
    <source>
        <dbReference type="Proteomes" id="UP000002173"/>
    </source>
</evidence>
<dbReference type="GeneID" id="5478065"/>
<accession>A7ATK7</accession>
<keyword evidence="4" id="KW-0648">Protein biosynthesis</keyword>
<keyword evidence="3" id="KW-0547">Nucleotide-binding</keyword>
<comment type="similarity">
    <text evidence="1">Belongs to the TRAFAC class translation factor GTPase superfamily. Classic translation factor GTPase family. IF-2 subfamily.</text>
</comment>
<dbReference type="EMBL" id="AAXT01000003">
    <property type="protein sequence ID" value="EDO06268.1"/>
    <property type="molecule type" value="Genomic_DNA"/>
</dbReference>
<name>A7ATK7_BABBO</name>
<dbReference type="Pfam" id="PF11987">
    <property type="entry name" value="IF-2"/>
    <property type="match status" value="1"/>
</dbReference>
<dbReference type="InterPro" id="IPR023115">
    <property type="entry name" value="TIF_IF2_dom3"/>
</dbReference>
<organism evidence="7 8">
    <name type="scientific">Babesia bovis</name>
    <dbReference type="NCBI Taxonomy" id="5865"/>
    <lineage>
        <taxon>Eukaryota</taxon>
        <taxon>Sar</taxon>
        <taxon>Alveolata</taxon>
        <taxon>Apicomplexa</taxon>
        <taxon>Aconoidasida</taxon>
        <taxon>Piroplasmida</taxon>
        <taxon>Babesiidae</taxon>
        <taxon>Babesia</taxon>
    </lineage>
</organism>
<proteinExistence type="inferred from homology"/>
<evidence type="ECO:0000256" key="5">
    <source>
        <dbReference type="ARBA" id="ARBA00023134"/>
    </source>
</evidence>
<reference evidence="7 8" key="1">
    <citation type="journal article" date="2007" name="PLoS Pathog.">
        <title>Genome sequence of Babesia bovis and comparative analysis of apicomplexan hemoprotozoa.</title>
        <authorList>
            <person name="Brayton K.A."/>
            <person name="Lau A.O.T."/>
            <person name="Herndon D.R."/>
            <person name="Hannick L."/>
            <person name="Kappmeyer L.S."/>
            <person name="Berens S.J."/>
            <person name="Bidwell S.L."/>
            <person name="Brown W.C."/>
            <person name="Crabtree J."/>
            <person name="Fadrosh D."/>
            <person name="Feldblum T."/>
            <person name="Forberger H.A."/>
            <person name="Haas B.J."/>
            <person name="Howell J.M."/>
            <person name="Khouri H."/>
            <person name="Koo H."/>
            <person name="Mann D.J."/>
            <person name="Norimine J."/>
            <person name="Paulsen I.T."/>
            <person name="Radune D."/>
            <person name="Ren Q."/>
            <person name="Smith R.K. Jr."/>
            <person name="Suarez C.E."/>
            <person name="White O."/>
            <person name="Wortman J.R."/>
            <person name="Knowles D.P. Jr."/>
            <person name="McElwain T.F."/>
            <person name="Nene V.M."/>
        </authorList>
    </citation>
    <scope>NUCLEOTIDE SEQUENCE [LARGE SCALE GENOMIC DNA]</scope>
    <source>
        <strain evidence="7">T2Bo</strain>
    </source>
</reference>
<dbReference type="GO" id="GO:0003743">
    <property type="term" value="F:translation initiation factor activity"/>
    <property type="evidence" value="ECO:0007669"/>
    <property type="project" value="UniProtKB-KW"/>
</dbReference>
<evidence type="ECO:0000313" key="7">
    <source>
        <dbReference type="EMBL" id="EDO06268.1"/>
    </source>
</evidence>
<dbReference type="Pfam" id="PF00009">
    <property type="entry name" value="GTP_EFTU"/>
    <property type="match status" value="1"/>
</dbReference>
<dbReference type="InterPro" id="IPR005225">
    <property type="entry name" value="Small_GTP-bd"/>
</dbReference>
<dbReference type="GO" id="GO:0003746">
    <property type="term" value="F:translation elongation factor activity"/>
    <property type="evidence" value="ECO:0007669"/>
    <property type="project" value="UniProtKB-KW"/>
</dbReference>
<dbReference type="Gene3D" id="3.40.50.10050">
    <property type="entry name" value="Translation initiation factor IF- 2, domain 3"/>
    <property type="match status" value="1"/>
</dbReference>
<dbReference type="Proteomes" id="UP000002173">
    <property type="component" value="Chromosome 2"/>
</dbReference>
<dbReference type="Gene3D" id="2.40.30.10">
    <property type="entry name" value="Translation factors"/>
    <property type="match status" value="2"/>
</dbReference>
<dbReference type="InterPro" id="IPR009000">
    <property type="entry name" value="Transl_B-barrel_sf"/>
</dbReference>